<feature type="binding site" evidence="4">
    <location>
        <begin position="110"/>
        <end position="112"/>
    </location>
    <ligand>
        <name>acetyl-CoA</name>
        <dbReference type="ChEBI" id="CHEBI:57288"/>
    </ligand>
</feature>
<dbReference type="HOGENOM" id="CLU_050659_0_0_11"/>
<dbReference type="SUPFAM" id="SSF55729">
    <property type="entry name" value="Acyl-CoA N-acyltransferases (Nat)"/>
    <property type="match status" value="1"/>
</dbReference>
<dbReference type="PROSITE" id="PS51186">
    <property type="entry name" value="GNAT"/>
    <property type="match status" value="1"/>
</dbReference>
<comment type="caution">
    <text evidence="4">Lacks conserved residue(s) required for the propagation of feature annotation.</text>
</comment>
<evidence type="ECO:0000259" key="6">
    <source>
        <dbReference type="PROSITE" id="PS51186"/>
    </source>
</evidence>
<dbReference type="NCBIfam" id="NF002367">
    <property type="entry name" value="PRK01346.1-4"/>
    <property type="match status" value="1"/>
</dbReference>
<evidence type="ECO:0000256" key="5">
    <source>
        <dbReference type="SAM" id="MobiDB-lite"/>
    </source>
</evidence>
<accession>A0A066YXM1</accession>
<dbReference type="GO" id="GO:0030649">
    <property type="term" value="P:aminoglycoside antibiotic catabolic process"/>
    <property type="evidence" value="ECO:0007669"/>
    <property type="project" value="TreeGrafter"/>
</dbReference>
<comment type="caution">
    <text evidence="7">The sequence shown here is derived from an EMBL/GenBank/DDBJ whole genome shotgun (WGS) entry which is preliminary data.</text>
</comment>
<dbReference type="InterPro" id="IPR000182">
    <property type="entry name" value="GNAT_dom"/>
</dbReference>
<dbReference type="Gene3D" id="3.40.630.30">
    <property type="match status" value="2"/>
</dbReference>
<feature type="active site" description="Proton donor" evidence="4">
    <location>
        <position position="151"/>
    </location>
</feature>
<evidence type="ECO:0000256" key="1">
    <source>
        <dbReference type="ARBA" id="ARBA00009213"/>
    </source>
</evidence>
<dbReference type="InterPro" id="IPR016181">
    <property type="entry name" value="Acyl_CoA_acyltransferase"/>
</dbReference>
<evidence type="ECO:0000313" key="7">
    <source>
        <dbReference type="EMBL" id="KDN84704.1"/>
    </source>
</evidence>
<organism evidence="7 8">
    <name type="scientific">Kitasatospora cheerisanensis KCTC 2395</name>
    <dbReference type="NCBI Taxonomy" id="1348663"/>
    <lineage>
        <taxon>Bacteria</taxon>
        <taxon>Bacillati</taxon>
        <taxon>Actinomycetota</taxon>
        <taxon>Actinomycetes</taxon>
        <taxon>Kitasatosporales</taxon>
        <taxon>Streptomycetaceae</taxon>
        <taxon>Kitasatospora</taxon>
    </lineage>
</organism>
<dbReference type="Pfam" id="PF17668">
    <property type="entry name" value="Acetyltransf_17"/>
    <property type="match status" value="1"/>
</dbReference>
<dbReference type="AlphaFoldDB" id="A0A066YXM1"/>
<feature type="active site" description="Proton acceptor; via carboxylate" evidence="4">
    <location>
        <position position="442"/>
    </location>
</feature>
<dbReference type="InterPro" id="IPR036527">
    <property type="entry name" value="SCP2_sterol-bd_dom_sf"/>
</dbReference>
<feature type="binding site" evidence="4">
    <location>
        <begin position="118"/>
        <end position="123"/>
    </location>
    <ligand>
        <name>acetyl-CoA</name>
        <dbReference type="ChEBI" id="CHEBI:57288"/>
    </ligand>
</feature>
<dbReference type="eggNOG" id="COG4552">
    <property type="taxonomic scope" value="Bacteria"/>
</dbReference>
<keyword evidence="2 4" id="KW-0808">Transferase</keyword>
<dbReference type="SUPFAM" id="SSF55718">
    <property type="entry name" value="SCP-like"/>
    <property type="match status" value="1"/>
</dbReference>
<dbReference type="InterPro" id="IPR022902">
    <property type="entry name" value="NAcTrfase_Eis"/>
</dbReference>
<dbReference type="EMBL" id="JNBY01000091">
    <property type="protein sequence ID" value="KDN84704.1"/>
    <property type="molecule type" value="Genomic_DNA"/>
</dbReference>
<proteinExistence type="inferred from homology"/>
<evidence type="ECO:0000256" key="3">
    <source>
        <dbReference type="ARBA" id="ARBA00023315"/>
    </source>
</evidence>
<dbReference type="Pfam" id="PF13530">
    <property type="entry name" value="SCP2_2"/>
    <property type="match status" value="1"/>
</dbReference>
<feature type="region of interest" description="Disordered" evidence="5">
    <location>
        <begin position="1"/>
        <end position="20"/>
    </location>
</feature>
<dbReference type="InterPro" id="IPR041380">
    <property type="entry name" value="Acetyltransf_17"/>
</dbReference>
<dbReference type="Pfam" id="PF13527">
    <property type="entry name" value="Acetyltransf_9"/>
    <property type="match status" value="1"/>
</dbReference>
<keyword evidence="3 4" id="KW-0012">Acyltransferase</keyword>
<sequence>MTAFRTPPYGGRMGNDAQQGTDQGIEIRPIVHEELAAWDRAIARGFMRPHVAPAKEWRELLFEPGRMLAAFDRTDPTADGPRCVATFRSFDTELTVPGGAVLPVDAISAVTVNATHRRRGVLSGMMRHDLTAARERGAAAAILIAAEYNIYGRFGFGPATRSGGQRVDVLRSGGLRAGLPVHEGHRIGFATLDEVRRLGPELHERWRRTQPGAIGRPASWWQLRTGGVELPGFDWKEGFTALHRTADGTVTGLITYTVDEKFDGSYPDCPLNVRDFLALDRRTANALWAFAFSVDWVRHVVVPNLRSDEPLPLLLNEPRAARPHEDDADFLWLRLLDLPAAFAARRYTAPGRVVLDVTDREGWTSGRWALEAAADGTGRITRTEDDADLALGVAELGTLHLGAETATRLADAALVTELAPGAAARTDTLLRTARAPWNPDVF</sequence>
<protein>
    <recommendedName>
        <fullName evidence="6">N-acetyltransferase domain-containing protein</fullName>
    </recommendedName>
</protein>
<name>A0A066YXM1_9ACTN</name>
<dbReference type="HAMAP" id="MF_01812">
    <property type="entry name" value="Eis"/>
    <property type="match status" value="1"/>
</dbReference>
<dbReference type="PANTHER" id="PTHR37817:SF1">
    <property type="entry name" value="N-ACETYLTRANSFERASE EIS"/>
    <property type="match status" value="1"/>
</dbReference>
<feature type="domain" description="N-acetyltransferase" evidence="6">
    <location>
        <begin position="25"/>
        <end position="182"/>
    </location>
</feature>
<evidence type="ECO:0000313" key="8">
    <source>
        <dbReference type="Proteomes" id="UP000027178"/>
    </source>
</evidence>
<dbReference type="InterPro" id="IPR051554">
    <property type="entry name" value="Acetyltransferase_Eis"/>
</dbReference>
<reference evidence="7 8" key="1">
    <citation type="submission" date="2014-05" db="EMBL/GenBank/DDBJ databases">
        <title>Draft Genome Sequence of Kitasatospora cheerisanensis KCTC 2395.</title>
        <authorList>
            <person name="Nam D.H."/>
        </authorList>
    </citation>
    <scope>NUCLEOTIDE SEQUENCE [LARGE SCALE GENOMIC DNA]</scope>
    <source>
        <strain evidence="7 8">KCTC 2395</strain>
    </source>
</reference>
<evidence type="ECO:0000256" key="2">
    <source>
        <dbReference type="ARBA" id="ARBA00022679"/>
    </source>
</evidence>
<dbReference type="PANTHER" id="PTHR37817">
    <property type="entry name" value="N-ACETYLTRANSFERASE EIS"/>
    <property type="match status" value="1"/>
</dbReference>
<dbReference type="GO" id="GO:0034069">
    <property type="term" value="F:aminoglycoside N-acetyltransferase activity"/>
    <property type="evidence" value="ECO:0007669"/>
    <property type="project" value="TreeGrafter"/>
</dbReference>
<comment type="subunit">
    <text evidence="4">Homohexamer; trimer of dimers.</text>
</comment>
<dbReference type="InterPro" id="IPR025559">
    <property type="entry name" value="Eis_dom"/>
</dbReference>
<dbReference type="Gene3D" id="3.30.1050.10">
    <property type="entry name" value="SCP2 sterol-binding domain"/>
    <property type="match status" value="1"/>
</dbReference>
<gene>
    <name evidence="7" type="ORF">KCH_35690</name>
</gene>
<comment type="similarity">
    <text evidence="1 4">Belongs to the acetyltransferase Eis family.</text>
</comment>
<evidence type="ECO:0000256" key="4">
    <source>
        <dbReference type="HAMAP-Rule" id="MF_01812"/>
    </source>
</evidence>
<dbReference type="PATRIC" id="fig|1348663.4.peg.3433"/>
<keyword evidence="8" id="KW-1185">Reference proteome</keyword>
<dbReference type="Proteomes" id="UP000027178">
    <property type="component" value="Unassembled WGS sequence"/>
</dbReference>